<dbReference type="GO" id="GO:0006357">
    <property type="term" value="P:regulation of transcription by RNA polymerase II"/>
    <property type="evidence" value="ECO:0007669"/>
    <property type="project" value="TreeGrafter"/>
</dbReference>
<dbReference type="PANTHER" id="PTHR12243">
    <property type="entry name" value="MADF DOMAIN TRANSCRIPTION FACTOR"/>
    <property type="match status" value="1"/>
</dbReference>
<reference evidence="3" key="1">
    <citation type="journal article" date="2011" name="PLoS ONE">
        <title>A deep insight into the sialotranscriptome of the gulf coast tick, Amblyomma maculatum.</title>
        <authorList>
            <person name="Karim S."/>
            <person name="Singh P."/>
            <person name="Ribeiro J.M."/>
        </authorList>
    </citation>
    <scope>NUCLEOTIDE SEQUENCE</scope>
    <source>
        <tissue evidence="3">Salivary gland</tissue>
    </source>
</reference>
<dbReference type="PANTHER" id="PTHR12243:SF64">
    <property type="entry name" value="DORSAL INTERACTING PROTEIN 3-RELATED"/>
    <property type="match status" value="1"/>
</dbReference>
<dbReference type="Pfam" id="PF10545">
    <property type="entry name" value="MADF_DNA_bdg"/>
    <property type="match status" value="1"/>
</dbReference>
<dbReference type="AlphaFoldDB" id="G3MKL7"/>
<evidence type="ECO:0000256" key="1">
    <source>
        <dbReference type="SAM" id="MobiDB-lite"/>
    </source>
</evidence>
<evidence type="ECO:0000259" key="2">
    <source>
        <dbReference type="PROSITE" id="PS51029"/>
    </source>
</evidence>
<protein>
    <recommendedName>
        <fullName evidence="2">MADF domain-containing protein</fullName>
    </recommendedName>
</protein>
<feature type="compositionally biased region" description="Acidic residues" evidence="1">
    <location>
        <begin position="199"/>
        <end position="208"/>
    </location>
</feature>
<dbReference type="InterPro" id="IPR006578">
    <property type="entry name" value="MADF-dom"/>
</dbReference>
<organism evidence="3">
    <name type="scientific">Amblyomma maculatum</name>
    <name type="common">Gulf Coast tick</name>
    <dbReference type="NCBI Taxonomy" id="34609"/>
    <lineage>
        <taxon>Eukaryota</taxon>
        <taxon>Metazoa</taxon>
        <taxon>Ecdysozoa</taxon>
        <taxon>Arthropoda</taxon>
        <taxon>Chelicerata</taxon>
        <taxon>Arachnida</taxon>
        <taxon>Acari</taxon>
        <taxon>Parasitiformes</taxon>
        <taxon>Ixodida</taxon>
        <taxon>Ixodoidea</taxon>
        <taxon>Ixodidae</taxon>
        <taxon>Amblyomminae</taxon>
        <taxon>Amblyomma</taxon>
    </lineage>
</organism>
<feature type="compositionally biased region" description="Basic and acidic residues" evidence="1">
    <location>
        <begin position="254"/>
        <end position="269"/>
    </location>
</feature>
<dbReference type="GO" id="GO:0005634">
    <property type="term" value="C:nucleus"/>
    <property type="evidence" value="ECO:0007669"/>
    <property type="project" value="TreeGrafter"/>
</dbReference>
<feature type="region of interest" description="Disordered" evidence="1">
    <location>
        <begin position="151"/>
        <end position="278"/>
    </location>
</feature>
<dbReference type="InterPro" id="IPR039353">
    <property type="entry name" value="TF_Adf1"/>
</dbReference>
<dbReference type="PROSITE" id="PS51029">
    <property type="entry name" value="MADF"/>
    <property type="match status" value="1"/>
</dbReference>
<proteinExistence type="evidence at transcript level"/>
<dbReference type="GO" id="GO:0005667">
    <property type="term" value="C:transcription regulator complex"/>
    <property type="evidence" value="ECO:0007669"/>
    <property type="project" value="TreeGrafter"/>
</dbReference>
<evidence type="ECO:0000313" key="3">
    <source>
        <dbReference type="EMBL" id="AEO34035.1"/>
    </source>
</evidence>
<feature type="domain" description="MADF" evidence="2">
    <location>
        <begin position="26"/>
        <end position="120"/>
    </location>
</feature>
<dbReference type="EMBL" id="JO842418">
    <property type="protein sequence ID" value="AEO34035.1"/>
    <property type="molecule type" value="mRNA"/>
</dbReference>
<dbReference type="SMART" id="SM00595">
    <property type="entry name" value="MADF"/>
    <property type="match status" value="1"/>
</dbReference>
<accession>G3MKL7</accession>
<sequence>MATNVKGTGMTSLRICAAPRPSLNRRLIAEVRKRPGLWKRGDDRLDRLQTHQAWCEIGAILNGVSPVAARKRWKNLKDVFARKYHALQKRRAAEAGEGSGVITERWQYFKDLFFVRHALRDVITRDNEQPGGDVATDHDYASPSVGVAEAAAASSLDAPHTLDSSSEADTTGPAMPREMTNGLDGNESDTAESAQEPAVIDDNDDSDETSFLVQVPVSTELEEDSSTYNGCVPKRRRGPLLPDVQSMADVSVPIREHPSPRTSEVKRAEMSSQSFQNGTAQSPFSAIMEVRSSPIYMDHITHFLFSLETYIRKTNEELQPQLQMELLNVASSYSQNTYPQLLFPRT</sequence>
<name>G3MKL7_AMBMU</name>